<evidence type="ECO:0000259" key="1">
    <source>
        <dbReference type="Pfam" id="PF00078"/>
    </source>
</evidence>
<proteinExistence type="predicted"/>
<sequence length="201" mass="22759">MLHSLFIILKKEWLLASSDMPISLVRNIYLIISKVLFDRLKSVLNEIVSSSQNAFVKGRKIPDAALVANEVVDSRKKQGVPSVLCKLDLEKAYDHVICKLLDFIMLKMGFREKWRKWVSFCVSSVRYSVLVKGNLCGFFGGSRGLRQEDPSFLITEKSVCDPPFGPKHEDPFSTMPFVLVMEALSRMMDKTILGGHINGFK</sequence>
<dbReference type="PANTHER" id="PTHR46890">
    <property type="entry name" value="NON-LTR RETROLELEMENT REVERSE TRANSCRIPTASE-LIKE PROTEIN-RELATED"/>
    <property type="match status" value="1"/>
</dbReference>
<accession>A0A0V0GYG4</accession>
<feature type="domain" description="Reverse transcriptase" evidence="1">
    <location>
        <begin position="20"/>
        <end position="147"/>
    </location>
</feature>
<reference evidence="2" key="1">
    <citation type="submission" date="2015-12" db="EMBL/GenBank/DDBJ databases">
        <title>Gene expression during late stages of embryo sac development: a critical building block for successful pollen-pistil interactions.</title>
        <authorList>
            <person name="Liu Y."/>
            <person name="Joly V."/>
            <person name="Sabar M."/>
            <person name="Matton D.P."/>
        </authorList>
    </citation>
    <scope>NUCLEOTIDE SEQUENCE</scope>
</reference>
<dbReference type="AlphaFoldDB" id="A0A0V0GYG4"/>
<dbReference type="Pfam" id="PF00078">
    <property type="entry name" value="RVT_1"/>
    <property type="match status" value="1"/>
</dbReference>
<dbReference type="InterPro" id="IPR052343">
    <property type="entry name" value="Retrotransposon-Effector_Assoc"/>
</dbReference>
<organism evidence="2">
    <name type="scientific">Solanum chacoense</name>
    <name type="common">Chaco potato</name>
    <dbReference type="NCBI Taxonomy" id="4108"/>
    <lineage>
        <taxon>Eukaryota</taxon>
        <taxon>Viridiplantae</taxon>
        <taxon>Streptophyta</taxon>
        <taxon>Embryophyta</taxon>
        <taxon>Tracheophyta</taxon>
        <taxon>Spermatophyta</taxon>
        <taxon>Magnoliopsida</taxon>
        <taxon>eudicotyledons</taxon>
        <taxon>Gunneridae</taxon>
        <taxon>Pentapetalae</taxon>
        <taxon>asterids</taxon>
        <taxon>lamiids</taxon>
        <taxon>Solanales</taxon>
        <taxon>Solanaceae</taxon>
        <taxon>Solanoideae</taxon>
        <taxon>Solaneae</taxon>
        <taxon>Solanum</taxon>
    </lineage>
</organism>
<dbReference type="EMBL" id="GEDG01028465">
    <property type="protein sequence ID" value="JAP13160.1"/>
    <property type="molecule type" value="Transcribed_RNA"/>
</dbReference>
<dbReference type="PANTHER" id="PTHR46890:SF50">
    <property type="entry name" value="RNA-DIRECTED DNA POLYMERASE, EUKARYOTA, REVERSE TRANSCRIPTASE ZINC-BINDING DOMAIN PROTEIN-RELATED"/>
    <property type="match status" value="1"/>
</dbReference>
<dbReference type="InterPro" id="IPR000477">
    <property type="entry name" value="RT_dom"/>
</dbReference>
<protein>
    <submittedName>
        <fullName evidence="2">Putative ovule protein</fullName>
    </submittedName>
</protein>
<evidence type="ECO:0000313" key="2">
    <source>
        <dbReference type="EMBL" id="JAP13160.1"/>
    </source>
</evidence>
<feature type="non-terminal residue" evidence="2">
    <location>
        <position position="201"/>
    </location>
</feature>
<name>A0A0V0GYG4_SOLCH</name>